<dbReference type="GO" id="GO:0004553">
    <property type="term" value="F:hydrolase activity, hydrolyzing O-glycosyl compounds"/>
    <property type="evidence" value="ECO:0007669"/>
    <property type="project" value="TreeGrafter"/>
</dbReference>
<dbReference type="InterPro" id="IPR037018">
    <property type="entry name" value="GH65_N"/>
</dbReference>
<feature type="domain" description="Glycoside hydrolase family 65 C-terminal" evidence="7">
    <location>
        <begin position="679"/>
        <end position="718"/>
    </location>
</feature>
<dbReference type="OrthoDB" id="9758855at2"/>
<dbReference type="PANTHER" id="PTHR11051:SF8">
    <property type="entry name" value="PROTEIN-GLUCOSYLGALACTOSYLHYDROXYLYSINE GLUCOSIDASE"/>
    <property type="match status" value="1"/>
</dbReference>
<dbReference type="Proteomes" id="UP000220611">
    <property type="component" value="Unassembled WGS sequence"/>
</dbReference>
<dbReference type="InterPro" id="IPR017045">
    <property type="entry name" value="Malt_Pase/Glycosyl_Hdrlase"/>
</dbReference>
<dbReference type="GO" id="GO:0030246">
    <property type="term" value="F:carbohydrate binding"/>
    <property type="evidence" value="ECO:0007669"/>
    <property type="project" value="InterPro"/>
</dbReference>
<comment type="caution">
    <text evidence="9">The sequence shown here is derived from an EMBL/GenBank/DDBJ whole genome shotgun (WGS) entry which is preliminary data.</text>
</comment>
<evidence type="ECO:0000313" key="12">
    <source>
        <dbReference type="Proteomes" id="UP000220611"/>
    </source>
</evidence>
<evidence type="ECO:0000259" key="8">
    <source>
        <dbReference type="Pfam" id="PF03636"/>
    </source>
</evidence>
<reference evidence="9 11" key="2">
    <citation type="submission" date="2007-08" db="EMBL/GenBank/DDBJ databases">
        <authorList>
            <person name="Fulton L."/>
            <person name="Clifton S."/>
            <person name="Fulton B."/>
            <person name="Xu J."/>
            <person name="Minx P."/>
            <person name="Pepin K.H."/>
            <person name="Johnson M."/>
            <person name="Thiruvilangam P."/>
            <person name="Bhonagiri V."/>
            <person name="Nash W.E."/>
            <person name="Wang C."/>
            <person name="Mardis E.R."/>
            <person name="Wilson R.K."/>
        </authorList>
    </citation>
    <scope>NUCLEOTIDE SEQUENCE [LARGE SCALE GENOMIC DNA]</scope>
    <source>
        <strain evidence="9 11">DSM 753</strain>
    </source>
</reference>
<evidence type="ECO:0000256" key="3">
    <source>
        <dbReference type="ARBA" id="ARBA00022679"/>
    </source>
</evidence>
<dbReference type="PANTHER" id="PTHR11051">
    <property type="entry name" value="GLYCOSYL HYDROLASE-RELATED"/>
    <property type="match status" value="1"/>
</dbReference>
<dbReference type="AlphaFoldDB" id="A7VQZ6"/>
<name>A7VQZ6_9FIRM</name>
<dbReference type="SUPFAM" id="SSF48208">
    <property type="entry name" value="Six-hairpin glycosidases"/>
    <property type="match status" value="1"/>
</dbReference>
<dbReference type="InterPro" id="IPR005195">
    <property type="entry name" value="Glyco_hydro_65_M"/>
</dbReference>
<dbReference type="Gene3D" id="2.70.98.40">
    <property type="entry name" value="Glycoside hydrolase, family 65, N-terminal domain"/>
    <property type="match status" value="1"/>
</dbReference>
<feature type="binding site" evidence="5">
    <location>
        <begin position="349"/>
        <end position="350"/>
    </location>
    <ligand>
        <name>substrate</name>
    </ligand>
</feature>
<evidence type="ECO:0000259" key="6">
    <source>
        <dbReference type="Pfam" id="PF03632"/>
    </source>
</evidence>
<comment type="similarity">
    <text evidence="1">Belongs to the glycosyl hydrolase 65 family.</text>
</comment>
<protein>
    <submittedName>
        <fullName evidence="10">Family 65 glycosyl hydrolase</fullName>
    </submittedName>
    <submittedName>
        <fullName evidence="9">Glycosyl hydrolase family 65 central catalytic domain protein</fullName>
    </submittedName>
</protein>
<evidence type="ECO:0000256" key="5">
    <source>
        <dbReference type="PIRSR" id="PIRSR036289-51"/>
    </source>
</evidence>
<keyword evidence="12" id="KW-1185">Reference proteome</keyword>
<dbReference type="eggNOG" id="COG1554">
    <property type="taxonomic scope" value="Bacteria"/>
</dbReference>
<feature type="domain" description="Glycoside hydrolase family 65 central catalytic" evidence="6">
    <location>
        <begin position="315"/>
        <end position="663"/>
    </location>
</feature>
<keyword evidence="3" id="KW-0808">Transferase</keyword>
<dbReference type="Proteomes" id="UP000003490">
    <property type="component" value="Unassembled WGS sequence"/>
</dbReference>
<evidence type="ECO:0000313" key="11">
    <source>
        <dbReference type="Proteomes" id="UP000003490"/>
    </source>
</evidence>
<dbReference type="Pfam" id="PF03632">
    <property type="entry name" value="Glyco_hydro_65m"/>
    <property type="match status" value="1"/>
</dbReference>
<dbReference type="PIRSF" id="PIRSF036289">
    <property type="entry name" value="Glycosyl_hydrolase_malt_phosph"/>
    <property type="match status" value="1"/>
</dbReference>
<feature type="active site" description="Proton donor" evidence="4">
    <location>
        <position position="476"/>
    </location>
</feature>
<dbReference type="Gene3D" id="2.60.420.10">
    <property type="entry name" value="Maltose phosphorylase, domain 3"/>
    <property type="match status" value="1"/>
</dbReference>
<evidence type="ECO:0000313" key="9">
    <source>
        <dbReference type="EMBL" id="EDO62118.1"/>
    </source>
</evidence>
<accession>A7VQZ6</accession>
<dbReference type="Pfam" id="PF03633">
    <property type="entry name" value="Glyco_hydro_65C"/>
    <property type="match status" value="1"/>
</dbReference>
<reference evidence="10 12" key="3">
    <citation type="submission" date="2017-07" db="EMBL/GenBank/DDBJ databases">
        <title>Prevalence of linear plasmids in Cutibacterium (Propionibacterium) acnes isolates obtained from prostatic tissue.</title>
        <authorList>
            <person name="Davidsson S."/>
            <person name="Carlsson J."/>
            <person name="Molling P."/>
            <person name="Andren O."/>
            <person name="Andersson S.-O."/>
            <person name="Brzuszkiewicz E."/>
            <person name="Poehlein A."/>
            <person name="Al-Zeer M."/>
            <person name="Brinkmann V."/>
            <person name="Scavenius C."/>
            <person name="Nazipi S."/>
            <person name="Soderquist B."/>
            <person name="Bruggemann H."/>
        </authorList>
    </citation>
    <scope>NUCLEOTIDE SEQUENCE [LARGE SCALE GENOMIC DNA]</scope>
    <source>
        <strain evidence="10 12">DSM 753</strain>
    </source>
</reference>
<organism evidence="9 11">
    <name type="scientific">[Clostridium] leptum DSM 753</name>
    <dbReference type="NCBI Taxonomy" id="428125"/>
    <lineage>
        <taxon>Bacteria</taxon>
        <taxon>Bacillati</taxon>
        <taxon>Bacillota</taxon>
        <taxon>Clostridia</taxon>
        <taxon>Eubacteriales</taxon>
        <taxon>Oscillospiraceae</taxon>
        <taxon>Oscillospiraceae incertae sedis</taxon>
    </lineage>
</organism>
<evidence type="ECO:0000256" key="4">
    <source>
        <dbReference type="PIRSR" id="PIRSR036289-50"/>
    </source>
</evidence>
<dbReference type="EMBL" id="ABCB02000016">
    <property type="protein sequence ID" value="EDO62118.1"/>
    <property type="molecule type" value="Genomic_DNA"/>
</dbReference>
<evidence type="ECO:0000256" key="2">
    <source>
        <dbReference type="ARBA" id="ARBA00022676"/>
    </source>
</evidence>
<dbReference type="EMBL" id="NOXF01000003">
    <property type="protein sequence ID" value="PEQ25048.1"/>
    <property type="molecule type" value="Genomic_DNA"/>
</dbReference>
<feature type="binding site" evidence="5">
    <location>
        <begin position="575"/>
        <end position="576"/>
    </location>
    <ligand>
        <name>substrate</name>
    </ligand>
</feature>
<evidence type="ECO:0000256" key="1">
    <source>
        <dbReference type="ARBA" id="ARBA00006768"/>
    </source>
</evidence>
<keyword evidence="2" id="KW-0328">Glycosyltransferase</keyword>
<keyword evidence="9" id="KW-0378">Hydrolase</keyword>
<evidence type="ECO:0000259" key="7">
    <source>
        <dbReference type="Pfam" id="PF03633"/>
    </source>
</evidence>
<dbReference type="HOGENOM" id="CLU_006285_2_1_9"/>
<dbReference type="Gene3D" id="1.50.10.10">
    <property type="match status" value="1"/>
</dbReference>
<sequence length="720" mass="82371">MNYLKPFDPAYCVEEERNCRRYTKYYEGVFAQGSGYLQIRGSYEEGLACADQGELYMRMPANVTIEKPRHPYSKWGVYVPGVTGIHPMLKEELVNLPYLLKLDVTADGEKLDMELPGIHNYRRCLDFRDGVLYRDFDWRTESGLVRCQYRRFLPRQLKRVVVQEFSFQVASGRCRLTIENGIDCKVTTNGYNHFKKVEESGEAGRRGCVVQTDNGDSIRMLSMLFDSQGKVLGPVVDSVLREGETLKLTKLSAVSTSRDLDAGYLEFDQMEALLAETINRGERVYLENKAQWARLWKRAGVSIVGDETAQKAVNFSIYHLLRSVNPDDSRVAVCAKGYSGEAYFGHFFWDTEVYLLPFYLYTNPELAKKLVEFRIQTLPGAMANAKAYGYPGARYPWESSVSGEEQCPNWQYADHEIHVTADVVHGIWHYYQAAGDMEFLKNALPVLKETARYWLARVCRRPGGAVTLDGVMGPDEYICLCNNNAYTNFMAARSLEITAWALELCGEAAEPGFIEDLRETAQGLMNSVDWSGVIPQCDHFEDYEEPDFETMWPDRSKPFGGQVSQEYNYRVKALKQADVLMLPYLFPERFSAEQIRQSYDFYYPYTTHDSSLSAIIHSILCVRLERDREAWELFQRALEIDLSEAKMGAAEGVHIANCGGIWQGVILGFAGMKWEYDCDQPTFYPRLPKHWKSLSFSVCMKGEFYRVSICGDQAHVIKVE</sequence>
<reference evidence="9 11" key="1">
    <citation type="submission" date="2007-08" db="EMBL/GenBank/DDBJ databases">
        <title>Draft genome sequence of Clostridium leptum (DSM 753).</title>
        <authorList>
            <person name="Sudarsanam P."/>
            <person name="Ley R."/>
            <person name="Guruge J."/>
            <person name="Turnbaugh P.J."/>
            <person name="Mahowald M."/>
            <person name="Liep D."/>
            <person name="Gordon J."/>
        </authorList>
    </citation>
    <scope>NUCLEOTIDE SEQUENCE [LARGE SCALE GENOMIC DNA]</scope>
    <source>
        <strain evidence="9 11">DSM 753</strain>
    </source>
</reference>
<dbReference type="InterPro" id="IPR012341">
    <property type="entry name" value="6hp_glycosidase-like_sf"/>
</dbReference>
<dbReference type="InterPro" id="IPR011013">
    <property type="entry name" value="Gal_mutarotase_sf_dom"/>
</dbReference>
<dbReference type="InterPro" id="IPR008928">
    <property type="entry name" value="6-hairpin_glycosidase_sf"/>
</dbReference>
<feature type="domain" description="Glycoside hydrolase family 65 N-terminal" evidence="8">
    <location>
        <begin position="23"/>
        <end position="258"/>
    </location>
</feature>
<dbReference type="GO" id="GO:0016757">
    <property type="term" value="F:glycosyltransferase activity"/>
    <property type="evidence" value="ECO:0007669"/>
    <property type="project" value="UniProtKB-KW"/>
</dbReference>
<dbReference type="InterPro" id="IPR005196">
    <property type="entry name" value="Glyco_hydro_65_N"/>
</dbReference>
<evidence type="ECO:0000313" key="10">
    <source>
        <dbReference type="EMBL" id="PEQ25048.1"/>
    </source>
</evidence>
<dbReference type="InterPro" id="IPR005194">
    <property type="entry name" value="Glyco_hydro_65_C"/>
</dbReference>
<dbReference type="GO" id="GO:0005975">
    <property type="term" value="P:carbohydrate metabolic process"/>
    <property type="evidence" value="ECO:0007669"/>
    <property type="project" value="InterPro"/>
</dbReference>
<gene>
    <name evidence="10" type="ORF">CH238_06310</name>
    <name evidence="9" type="ORF">CLOLEP_00978</name>
</gene>
<dbReference type="Pfam" id="PF03636">
    <property type="entry name" value="Glyco_hydro_65N"/>
    <property type="match status" value="1"/>
</dbReference>
<proteinExistence type="inferred from homology"/>
<dbReference type="SUPFAM" id="SSF74650">
    <property type="entry name" value="Galactose mutarotase-like"/>
    <property type="match status" value="1"/>
</dbReference>